<dbReference type="AlphaFoldDB" id="A0A9W7AHK4"/>
<sequence length="132" mass="15873">MLRDMTQEQDPTSMMNPEDVFLKQNIGEKTRYQPDFKNRGQKRAREDDDYKTSNKKANIARINKKRTEKRDTNPRRKKKMKPATEQDRLMDAQRKIGAMALKSKNDLAEVDRMDKRREDRLKQEQQVHRIPR</sequence>
<dbReference type="Proteomes" id="UP001162640">
    <property type="component" value="Unassembled WGS sequence"/>
</dbReference>
<organism evidence="2 3">
    <name type="scientific">Triparma laevis f. inornata</name>
    <dbReference type="NCBI Taxonomy" id="1714386"/>
    <lineage>
        <taxon>Eukaryota</taxon>
        <taxon>Sar</taxon>
        <taxon>Stramenopiles</taxon>
        <taxon>Ochrophyta</taxon>
        <taxon>Bolidophyceae</taxon>
        <taxon>Parmales</taxon>
        <taxon>Triparmaceae</taxon>
        <taxon>Triparma</taxon>
    </lineage>
</organism>
<accession>A0A9W7AHK4</accession>
<feature type="compositionally biased region" description="Basic and acidic residues" evidence="1">
    <location>
        <begin position="26"/>
        <end position="52"/>
    </location>
</feature>
<evidence type="ECO:0000313" key="2">
    <source>
        <dbReference type="EMBL" id="GMH70080.1"/>
    </source>
</evidence>
<feature type="region of interest" description="Disordered" evidence="1">
    <location>
        <begin position="1"/>
        <end position="88"/>
    </location>
</feature>
<comment type="caution">
    <text evidence="2">The sequence shown here is derived from an EMBL/GenBank/DDBJ whole genome shotgun (WGS) entry which is preliminary data.</text>
</comment>
<feature type="compositionally biased region" description="Basic and acidic residues" evidence="1">
    <location>
        <begin position="103"/>
        <end position="132"/>
    </location>
</feature>
<evidence type="ECO:0000313" key="3">
    <source>
        <dbReference type="Proteomes" id="UP001162640"/>
    </source>
</evidence>
<reference evidence="3" key="1">
    <citation type="journal article" date="2023" name="Commun. Biol.">
        <title>Genome analysis of Parmales, the sister group of diatoms, reveals the evolutionary specialization of diatoms from phago-mixotrophs to photoautotrophs.</title>
        <authorList>
            <person name="Ban H."/>
            <person name="Sato S."/>
            <person name="Yoshikawa S."/>
            <person name="Yamada K."/>
            <person name="Nakamura Y."/>
            <person name="Ichinomiya M."/>
            <person name="Sato N."/>
            <person name="Blanc-Mathieu R."/>
            <person name="Endo H."/>
            <person name="Kuwata A."/>
            <person name="Ogata H."/>
        </authorList>
    </citation>
    <scope>NUCLEOTIDE SEQUENCE [LARGE SCALE GENOMIC DNA]</scope>
</reference>
<gene>
    <name evidence="2" type="ORF">TL16_g05317</name>
</gene>
<proteinExistence type="predicted"/>
<feature type="region of interest" description="Disordered" evidence="1">
    <location>
        <begin position="101"/>
        <end position="132"/>
    </location>
</feature>
<protein>
    <submittedName>
        <fullName evidence="2">Uncharacterized protein</fullName>
    </submittedName>
</protein>
<dbReference type="EMBL" id="BLQM01000154">
    <property type="protein sequence ID" value="GMH70080.1"/>
    <property type="molecule type" value="Genomic_DNA"/>
</dbReference>
<evidence type="ECO:0000256" key="1">
    <source>
        <dbReference type="SAM" id="MobiDB-lite"/>
    </source>
</evidence>
<name>A0A9W7AHK4_9STRA</name>